<protein>
    <submittedName>
        <fullName evidence="4">Activator of heat shock protein ATPase</fullName>
    </submittedName>
</protein>
<name>A0A8E0S3Q6_9TREM</name>
<dbReference type="SMART" id="SM01000">
    <property type="entry name" value="Aha1_N"/>
    <property type="match status" value="1"/>
</dbReference>
<feature type="domain" description="Activator of Hsp90 ATPase AHSA1-like N-terminal" evidence="3">
    <location>
        <begin position="29"/>
        <end position="177"/>
    </location>
</feature>
<gene>
    <name evidence="4" type="ORF">FBUS_04420</name>
</gene>
<dbReference type="InterPro" id="IPR036338">
    <property type="entry name" value="Aha1"/>
</dbReference>
<evidence type="ECO:0000259" key="3">
    <source>
        <dbReference type="SMART" id="SM01000"/>
    </source>
</evidence>
<dbReference type="InterPro" id="IPR015310">
    <property type="entry name" value="AHSA1-like_N"/>
</dbReference>
<evidence type="ECO:0000256" key="1">
    <source>
        <dbReference type="ARBA" id="ARBA00006817"/>
    </source>
</evidence>
<organism evidence="4 5">
    <name type="scientific">Fasciolopsis buskii</name>
    <dbReference type="NCBI Taxonomy" id="27845"/>
    <lineage>
        <taxon>Eukaryota</taxon>
        <taxon>Metazoa</taxon>
        <taxon>Spiralia</taxon>
        <taxon>Lophotrochozoa</taxon>
        <taxon>Platyhelminthes</taxon>
        <taxon>Trematoda</taxon>
        <taxon>Digenea</taxon>
        <taxon>Plagiorchiida</taxon>
        <taxon>Echinostomata</taxon>
        <taxon>Echinostomatoidea</taxon>
        <taxon>Fasciolidae</taxon>
        <taxon>Fasciolopsis</taxon>
    </lineage>
</organism>
<dbReference type="Gene3D" id="3.30.530.20">
    <property type="match status" value="1"/>
</dbReference>
<evidence type="ECO:0000313" key="5">
    <source>
        <dbReference type="Proteomes" id="UP000728185"/>
    </source>
</evidence>
<dbReference type="GO" id="GO:0001671">
    <property type="term" value="F:ATPase activator activity"/>
    <property type="evidence" value="ECO:0007669"/>
    <property type="project" value="InterPro"/>
</dbReference>
<dbReference type="Pfam" id="PF08327">
    <property type="entry name" value="AHSA1"/>
    <property type="match status" value="1"/>
</dbReference>
<dbReference type="OrthoDB" id="567237at2759"/>
<comment type="caution">
    <text evidence="4">The sequence shown here is derived from an EMBL/GenBank/DDBJ whole genome shotgun (WGS) entry which is preliminary data.</text>
</comment>
<dbReference type="AlphaFoldDB" id="A0A8E0S3Q6"/>
<evidence type="ECO:0000313" key="4">
    <source>
        <dbReference type="EMBL" id="KAA0200768.1"/>
    </source>
</evidence>
<dbReference type="SUPFAM" id="SSF103111">
    <property type="entry name" value="Activator of Hsp90 ATPase, Aha1"/>
    <property type="match status" value="1"/>
</dbReference>
<dbReference type="GO" id="GO:0051087">
    <property type="term" value="F:protein-folding chaperone binding"/>
    <property type="evidence" value="ECO:0007669"/>
    <property type="project" value="InterPro"/>
</dbReference>
<sequence>MAKWGQGDPRWIVEERADAKNVNNWHWAEKNATSWSSDLIKKLLASLKVENDDCKLVFDFLNVSSVVCSVVDVTKCDGEAHVNNRKGKLIFLYEWHIEADWTGQRKTNDNKTKFRGKLEVMNLSEEYSIDELDVLVSCTSSSADGDAIRKFMQTEGVKGVQEKLAEYLRALKEEYSQNLILPTKGSTNLSQSQNSSRQTADISNRSGQTAVNDGQVSRQPKDLSVKQLTLAEEFFCTPDDLYKVLTTKELVQAFTRGEAVVEAIPDGKYSIFGGNVEGVFVSLTPGKTIEMRWRKREWPEEHYSKLSLELSPFEGGTRLSLSQTGVPGYDLENTTNGWRLNFFAALKQTYGYGGRMF</sequence>
<dbReference type="Pfam" id="PF09229">
    <property type="entry name" value="Aha1_N"/>
    <property type="match status" value="1"/>
</dbReference>
<proteinExistence type="inferred from homology"/>
<dbReference type="GO" id="GO:0006457">
    <property type="term" value="P:protein folding"/>
    <property type="evidence" value="ECO:0007669"/>
    <property type="project" value="TreeGrafter"/>
</dbReference>
<dbReference type="GO" id="GO:0005829">
    <property type="term" value="C:cytosol"/>
    <property type="evidence" value="ECO:0007669"/>
    <property type="project" value="TreeGrafter"/>
</dbReference>
<dbReference type="InterPro" id="IPR013538">
    <property type="entry name" value="ASHA1/2-like_C"/>
</dbReference>
<comment type="similarity">
    <text evidence="1">Belongs to the AHA1 family.</text>
</comment>
<keyword evidence="4" id="KW-0346">Stress response</keyword>
<dbReference type="Proteomes" id="UP000728185">
    <property type="component" value="Unassembled WGS sequence"/>
</dbReference>
<dbReference type="CDD" id="cd08892">
    <property type="entry name" value="SRPBCC_Aha1"/>
    <property type="match status" value="1"/>
</dbReference>
<dbReference type="SUPFAM" id="SSF55961">
    <property type="entry name" value="Bet v1-like"/>
    <property type="match status" value="1"/>
</dbReference>
<dbReference type="PANTHER" id="PTHR13009:SF22">
    <property type="entry name" value="LD43819P"/>
    <property type="match status" value="1"/>
</dbReference>
<dbReference type="InterPro" id="IPR023393">
    <property type="entry name" value="START-like_dom_sf"/>
</dbReference>
<dbReference type="EMBL" id="LUCM01000301">
    <property type="protein sequence ID" value="KAA0200768.1"/>
    <property type="molecule type" value="Genomic_DNA"/>
</dbReference>
<feature type="region of interest" description="Disordered" evidence="2">
    <location>
        <begin position="183"/>
        <end position="218"/>
    </location>
</feature>
<keyword evidence="5" id="KW-1185">Reference proteome</keyword>
<dbReference type="Gene3D" id="3.15.10.20">
    <property type="entry name" value="Activator of Hsp90 ATPase Aha1, N-terminal domain"/>
    <property type="match status" value="1"/>
</dbReference>
<reference evidence="4" key="1">
    <citation type="submission" date="2019-05" db="EMBL/GenBank/DDBJ databases">
        <title>Annotation for the trematode Fasciolopsis buski.</title>
        <authorList>
            <person name="Choi Y.-J."/>
        </authorList>
    </citation>
    <scope>NUCLEOTIDE SEQUENCE</scope>
    <source>
        <strain evidence="4">HT</strain>
        <tissue evidence="4">Whole worm</tissue>
    </source>
</reference>
<accession>A0A8E0S3Q6</accession>
<dbReference type="PANTHER" id="PTHR13009">
    <property type="entry name" value="HEAT SHOCK PROTEIN 90 HSP90 CO-CHAPERONE AHA-1"/>
    <property type="match status" value="1"/>
</dbReference>
<evidence type="ECO:0000256" key="2">
    <source>
        <dbReference type="SAM" id="MobiDB-lite"/>
    </source>
</evidence>